<protein>
    <submittedName>
        <fullName evidence="3">Uncharacterized protein</fullName>
    </submittedName>
</protein>
<feature type="region of interest" description="Disordered" evidence="1">
    <location>
        <begin position="1"/>
        <end position="24"/>
    </location>
</feature>
<gene>
    <name evidence="3" type="ORF">ACFQPE_16305</name>
</gene>
<accession>A0ABD6AEW0</accession>
<evidence type="ECO:0000256" key="1">
    <source>
        <dbReference type="SAM" id="MobiDB-lite"/>
    </source>
</evidence>
<dbReference type="GeneID" id="79317480"/>
<evidence type="ECO:0000313" key="3">
    <source>
        <dbReference type="EMBL" id="MFC7318343.1"/>
    </source>
</evidence>
<evidence type="ECO:0000313" key="4">
    <source>
        <dbReference type="Proteomes" id="UP001596547"/>
    </source>
</evidence>
<dbReference type="EMBL" id="JBHTBF010000003">
    <property type="protein sequence ID" value="MFC7318343.1"/>
    <property type="molecule type" value="Genomic_DNA"/>
</dbReference>
<feature type="transmembrane region" description="Helical" evidence="2">
    <location>
        <begin position="126"/>
        <end position="144"/>
    </location>
</feature>
<keyword evidence="2" id="KW-0812">Transmembrane</keyword>
<sequence>MNGTTDVGTEVPTSDKTIAEDTAPGPLPDNLYGQLPDWEFKLWPSSTTVIMASLFLALGFTVNMQITERIDTAMWGGISPLWGLFFFSLWNMPGAIFFGLPGALIVANINPIVANLTATNPLAPTFFATNTLYAVPMALWAWYFKRPGEGLTFTQISIAHFLSIPLAVVPLALIWLFVLNFTIEVIALWFVASAVFGWAGIFVAYPFAKKLLESGVVQR</sequence>
<dbReference type="RefSeq" id="WP_276305865.1">
    <property type="nucleotide sequence ID" value="NZ_CP119993.1"/>
</dbReference>
<organism evidence="3 4">
    <name type="scientific">Halomarina halobia</name>
    <dbReference type="NCBI Taxonomy" id="3033386"/>
    <lineage>
        <taxon>Archaea</taxon>
        <taxon>Methanobacteriati</taxon>
        <taxon>Methanobacteriota</taxon>
        <taxon>Stenosarchaea group</taxon>
        <taxon>Halobacteria</taxon>
        <taxon>Halobacteriales</taxon>
        <taxon>Natronomonadaceae</taxon>
        <taxon>Halomarina</taxon>
    </lineage>
</organism>
<keyword evidence="2" id="KW-1133">Transmembrane helix</keyword>
<feature type="transmembrane region" description="Helical" evidence="2">
    <location>
        <begin position="42"/>
        <end position="60"/>
    </location>
</feature>
<dbReference type="Proteomes" id="UP001596547">
    <property type="component" value="Unassembled WGS sequence"/>
</dbReference>
<feature type="transmembrane region" description="Helical" evidence="2">
    <location>
        <begin position="185"/>
        <end position="205"/>
    </location>
</feature>
<reference evidence="3 4" key="1">
    <citation type="journal article" date="2019" name="Int. J. Syst. Evol. Microbiol.">
        <title>The Global Catalogue of Microorganisms (GCM) 10K type strain sequencing project: providing services to taxonomists for standard genome sequencing and annotation.</title>
        <authorList>
            <consortium name="The Broad Institute Genomics Platform"/>
            <consortium name="The Broad Institute Genome Sequencing Center for Infectious Disease"/>
            <person name="Wu L."/>
            <person name="Ma J."/>
        </authorList>
    </citation>
    <scope>NUCLEOTIDE SEQUENCE [LARGE SCALE GENOMIC DNA]</scope>
    <source>
        <strain evidence="3 4">PSR21</strain>
    </source>
</reference>
<keyword evidence="2" id="KW-0472">Membrane</keyword>
<evidence type="ECO:0000256" key="2">
    <source>
        <dbReference type="SAM" id="Phobius"/>
    </source>
</evidence>
<name>A0ABD6AEW0_9EURY</name>
<dbReference type="AlphaFoldDB" id="A0ABD6AEW0"/>
<comment type="caution">
    <text evidence="3">The sequence shown here is derived from an EMBL/GenBank/DDBJ whole genome shotgun (WGS) entry which is preliminary data.</text>
</comment>
<feature type="transmembrane region" description="Helical" evidence="2">
    <location>
        <begin position="156"/>
        <end position="179"/>
    </location>
</feature>
<feature type="compositionally biased region" description="Polar residues" evidence="1">
    <location>
        <begin position="1"/>
        <end position="16"/>
    </location>
</feature>
<proteinExistence type="predicted"/>
<keyword evidence="4" id="KW-1185">Reference proteome</keyword>
<feature type="transmembrane region" description="Helical" evidence="2">
    <location>
        <begin position="81"/>
        <end position="106"/>
    </location>
</feature>